<protein>
    <recommendedName>
        <fullName evidence="5">DUF2567 domain-containing protein</fullName>
    </recommendedName>
</protein>
<feature type="compositionally biased region" description="Low complexity" evidence="1">
    <location>
        <begin position="17"/>
        <end position="34"/>
    </location>
</feature>
<evidence type="ECO:0000256" key="2">
    <source>
        <dbReference type="SAM" id="Phobius"/>
    </source>
</evidence>
<keyword evidence="2" id="KW-0812">Transmembrane</keyword>
<feature type="transmembrane region" description="Helical" evidence="2">
    <location>
        <begin position="125"/>
        <end position="150"/>
    </location>
</feature>
<name>M1P851_9CORY</name>
<dbReference type="PATRIC" id="fig|1121362.3.peg.1861"/>
<dbReference type="AlphaFoldDB" id="M1P851"/>
<dbReference type="eggNOG" id="ENOG503289Z">
    <property type="taxonomic scope" value="Bacteria"/>
</dbReference>
<feature type="region of interest" description="Disordered" evidence="1">
    <location>
        <begin position="1"/>
        <end position="34"/>
    </location>
</feature>
<dbReference type="RefSeq" id="WP_015401265.1">
    <property type="nucleotide sequence ID" value="NC_020302.1"/>
</dbReference>
<dbReference type="HOGENOM" id="CLU_107078_0_0_11"/>
<gene>
    <name evidence="3" type="ORF">A605_09220</name>
</gene>
<accession>M1P851</accession>
<feature type="transmembrane region" description="Helical" evidence="2">
    <location>
        <begin position="170"/>
        <end position="194"/>
    </location>
</feature>
<proteinExistence type="predicted"/>
<feature type="transmembrane region" description="Helical" evidence="2">
    <location>
        <begin position="43"/>
        <end position="67"/>
    </location>
</feature>
<dbReference type="Proteomes" id="UP000011723">
    <property type="component" value="Chromosome"/>
</dbReference>
<evidence type="ECO:0008006" key="5">
    <source>
        <dbReference type="Google" id="ProtNLM"/>
    </source>
</evidence>
<reference evidence="3 4" key="1">
    <citation type="journal article" date="2012" name="Stand. Genomic Sci.">
        <title>Genome sequence of the halotolerant bacterium Corynebacterium halotolerans type strain YIM 70093(T) (= DSM 44683(T)).</title>
        <authorList>
            <person name="Ruckert C."/>
            <person name="Albersmeier A."/>
            <person name="Al-Dilaimi A."/>
            <person name="Niehaus K."/>
            <person name="Szczepanowski R."/>
            <person name="Kalinowski J."/>
        </authorList>
    </citation>
    <scope>NUCLEOTIDE SEQUENCE [LARGE SCALE GENOMIC DNA]</scope>
    <source>
        <strain evidence="3">YIM 70093</strain>
    </source>
</reference>
<dbReference type="TCDB" id="9.B.148.1.7">
    <property type="family name" value="the bacterial 4 tms putative dmt (b-4dmt) family"/>
</dbReference>
<keyword evidence="2" id="KW-1133">Transmembrane helix</keyword>
<evidence type="ECO:0000313" key="3">
    <source>
        <dbReference type="EMBL" id="AGF72846.1"/>
    </source>
</evidence>
<feature type="transmembrane region" description="Helical" evidence="2">
    <location>
        <begin position="91"/>
        <end position="113"/>
    </location>
</feature>
<dbReference type="EMBL" id="CP003697">
    <property type="protein sequence ID" value="AGF72846.1"/>
    <property type="molecule type" value="Genomic_DNA"/>
</dbReference>
<feature type="compositionally biased region" description="Polar residues" evidence="1">
    <location>
        <begin position="1"/>
        <end position="10"/>
    </location>
</feature>
<organism evidence="3 4">
    <name type="scientific">Corynebacterium halotolerans YIM 70093 = DSM 44683</name>
    <dbReference type="NCBI Taxonomy" id="1121362"/>
    <lineage>
        <taxon>Bacteria</taxon>
        <taxon>Bacillati</taxon>
        <taxon>Actinomycetota</taxon>
        <taxon>Actinomycetes</taxon>
        <taxon>Mycobacteriales</taxon>
        <taxon>Corynebacteriaceae</taxon>
        <taxon>Corynebacterium</taxon>
    </lineage>
</organism>
<keyword evidence="4" id="KW-1185">Reference proteome</keyword>
<evidence type="ECO:0000313" key="4">
    <source>
        <dbReference type="Proteomes" id="UP000011723"/>
    </source>
</evidence>
<evidence type="ECO:0000256" key="1">
    <source>
        <dbReference type="SAM" id="MobiDB-lite"/>
    </source>
</evidence>
<sequence length="206" mass="21143">MSESGQSTTGGREHPVTPEVPAAPTVTATAAPRPRAARVPRTLGAGAGLLAVCLVLFTVGGAVWGLLRPAYRGTVAEDGGVLLDRAFDVEFTSFISFVVTTGLLSSAVALTVFSLSPRTRGPGMMLWLLVVTVLSSLAFHQAGMITAGMVHPLPDPETVAVGTRVSLVPGFSPGIGMAAAPFMAALTYWCAALVTPEEEPDPVSVG</sequence>
<dbReference type="OrthoDB" id="4428081at2"/>
<dbReference type="STRING" id="1121362.A605_09220"/>
<keyword evidence="2" id="KW-0472">Membrane</keyword>
<dbReference type="KEGG" id="chn:A605_09220"/>